<proteinExistence type="predicted"/>
<sequence>SLRLHAKNLKFSFCIYASPTSVDTINAQLPHLFFPLKLTIANFLFFPIDNSSIHKSFKIQN</sequence>
<reference evidence="1" key="1">
    <citation type="journal article" date="2023" name="Plant Biotechnol. J.">
        <title>Chromosome-level wild Hevea brasiliensis genome provides new tools for genomic-assisted breeding and valuable loci to elevate rubber yield.</title>
        <authorList>
            <person name="Cheng H."/>
            <person name="Song X."/>
            <person name="Hu Y."/>
            <person name="Wu T."/>
            <person name="Yang Q."/>
            <person name="An Z."/>
            <person name="Feng S."/>
            <person name="Deng Z."/>
            <person name="Wu W."/>
            <person name="Zeng X."/>
            <person name="Tu M."/>
            <person name="Wang X."/>
            <person name="Huang H."/>
        </authorList>
    </citation>
    <scope>NUCLEOTIDE SEQUENCE</scope>
    <source>
        <strain evidence="1">MT/VB/25A 57/8</strain>
    </source>
</reference>
<gene>
    <name evidence="1" type="ORF">P3X46_020188</name>
</gene>
<name>A0ABQ9LL45_HEVBR</name>
<protein>
    <submittedName>
        <fullName evidence="1">Uncharacterized protein</fullName>
    </submittedName>
</protein>
<dbReference type="Proteomes" id="UP001174677">
    <property type="component" value="Chromosome 11"/>
</dbReference>
<feature type="non-terminal residue" evidence="1">
    <location>
        <position position="61"/>
    </location>
</feature>
<comment type="caution">
    <text evidence="1">The sequence shown here is derived from an EMBL/GenBank/DDBJ whole genome shotgun (WGS) entry which is preliminary data.</text>
</comment>
<feature type="non-terminal residue" evidence="1">
    <location>
        <position position="1"/>
    </location>
</feature>
<keyword evidence="2" id="KW-1185">Reference proteome</keyword>
<evidence type="ECO:0000313" key="1">
    <source>
        <dbReference type="EMBL" id="KAJ9168692.1"/>
    </source>
</evidence>
<dbReference type="EMBL" id="JARPOI010000011">
    <property type="protein sequence ID" value="KAJ9168692.1"/>
    <property type="molecule type" value="Genomic_DNA"/>
</dbReference>
<accession>A0ABQ9LL45</accession>
<evidence type="ECO:0000313" key="2">
    <source>
        <dbReference type="Proteomes" id="UP001174677"/>
    </source>
</evidence>
<organism evidence="1 2">
    <name type="scientific">Hevea brasiliensis</name>
    <name type="common">Para rubber tree</name>
    <name type="synonym">Siphonia brasiliensis</name>
    <dbReference type="NCBI Taxonomy" id="3981"/>
    <lineage>
        <taxon>Eukaryota</taxon>
        <taxon>Viridiplantae</taxon>
        <taxon>Streptophyta</taxon>
        <taxon>Embryophyta</taxon>
        <taxon>Tracheophyta</taxon>
        <taxon>Spermatophyta</taxon>
        <taxon>Magnoliopsida</taxon>
        <taxon>eudicotyledons</taxon>
        <taxon>Gunneridae</taxon>
        <taxon>Pentapetalae</taxon>
        <taxon>rosids</taxon>
        <taxon>fabids</taxon>
        <taxon>Malpighiales</taxon>
        <taxon>Euphorbiaceae</taxon>
        <taxon>Crotonoideae</taxon>
        <taxon>Micrandreae</taxon>
        <taxon>Hevea</taxon>
    </lineage>
</organism>